<keyword evidence="3" id="KW-0697">Rotamase</keyword>
<evidence type="ECO:0000259" key="6">
    <source>
        <dbReference type="PROSITE" id="PS50072"/>
    </source>
</evidence>
<dbReference type="PANTHER" id="PTHR11071:SF561">
    <property type="entry name" value="PEPTIDYL-PROLYL CIS-TRANS ISOMERASE D-RELATED"/>
    <property type="match status" value="1"/>
</dbReference>
<dbReference type="AlphaFoldDB" id="A0AAD2G1Q5"/>
<dbReference type="Proteomes" id="UP001295423">
    <property type="component" value="Unassembled WGS sequence"/>
</dbReference>
<feature type="region of interest" description="Disordered" evidence="5">
    <location>
        <begin position="198"/>
        <end position="355"/>
    </location>
</feature>
<feature type="compositionally biased region" description="Low complexity" evidence="5">
    <location>
        <begin position="343"/>
        <end position="355"/>
    </location>
</feature>
<evidence type="ECO:0000256" key="3">
    <source>
        <dbReference type="ARBA" id="ARBA00023110"/>
    </source>
</evidence>
<name>A0AAD2G1Q5_9STRA</name>
<comment type="caution">
    <text evidence="7">The sequence shown here is derived from an EMBL/GenBank/DDBJ whole genome shotgun (WGS) entry which is preliminary data.</text>
</comment>
<feature type="domain" description="PPIase cyclophilin-type" evidence="6">
    <location>
        <begin position="31"/>
        <end position="197"/>
    </location>
</feature>
<dbReference type="EMBL" id="CAKOGP040002025">
    <property type="protein sequence ID" value="CAJ1959851.1"/>
    <property type="molecule type" value="Genomic_DNA"/>
</dbReference>
<dbReference type="GO" id="GO:0005737">
    <property type="term" value="C:cytoplasm"/>
    <property type="evidence" value="ECO:0007669"/>
    <property type="project" value="TreeGrafter"/>
</dbReference>
<dbReference type="SUPFAM" id="SSF50891">
    <property type="entry name" value="Cyclophilin-like"/>
    <property type="match status" value="1"/>
</dbReference>
<reference evidence="7" key="1">
    <citation type="submission" date="2023-08" db="EMBL/GenBank/DDBJ databases">
        <authorList>
            <person name="Audoor S."/>
            <person name="Bilcke G."/>
        </authorList>
    </citation>
    <scope>NUCLEOTIDE SEQUENCE</scope>
</reference>
<dbReference type="InterPro" id="IPR029000">
    <property type="entry name" value="Cyclophilin-like_dom_sf"/>
</dbReference>
<evidence type="ECO:0000256" key="1">
    <source>
        <dbReference type="ARBA" id="ARBA00000971"/>
    </source>
</evidence>
<keyword evidence="8" id="KW-1185">Reference proteome</keyword>
<feature type="compositionally biased region" description="Basic residues" evidence="5">
    <location>
        <begin position="266"/>
        <end position="279"/>
    </location>
</feature>
<gene>
    <name evidence="7" type="ORF">CYCCA115_LOCUS18270</name>
</gene>
<accession>A0AAD2G1Q5</accession>
<dbReference type="PROSITE" id="PS00170">
    <property type="entry name" value="CSA_PPIASE_1"/>
    <property type="match status" value="1"/>
</dbReference>
<feature type="compositionally biased region" description="Basic residues" evidence="5">
    <location>
        <begin position="305"/>
        <end position="339"/>
    </location>
</feature>
<dbReference type="GO" id="GO:0016018">
    <property type="term" value="F:cyclosporin A binding"/>
    <property type="evidence" value="ECO:0007669"/>
    <property type="project" value="TreeGrafter"/>
</dbReference>
<dbReference type="Gene3D" id="2.40.100.10">
    <property type="entry name" value="Cyclophilin-like"/>
    <property type="match status" value="1"/>
</dbReference>
<dbReference type="GO" id="GO:0006457">
    <property type="term" value="P:protein folding"/>
    <property type="evidence" value="ECO:0007669"/>
    <property type="project" value="InterPro"/>
</dbReference>
<proteinExistence type="predicted"/>
<dbReference type="GO" id="GO:0003755">
    <property type="term" value="F:peptidyl-prolyl cis-trans isomerase activity"/>
    <property type="evidence" value="ECO:0007669"/>
    <property type="project" value="UniProtKB-KW"/>
</dbReference>
<protein>
    <recommendedName>
        <fullName evidence="2">peptidylprolyl isomerase</fullName>
        <ecNumber evidence="2">5.2.1.8</ecNumber>
    </recommendedName>
</protein>
<evidence type="ECO:0000256" key="5">
    <source>
        <dbReference type="SAM" id="MobiDB-lite"/>
    </source>
</evidence>
<evidence type="ECO:0000256" key="2">
    <source>
        <dbReference type="ARBA" id="ARBA00013194"/>
    </source>
</evidence>
<dbReference type="PRINTS" id="PR00153">
    <property type="entry name" value="CSAPPISMRASE"/>
</dbReference>
<dbReference type="EC" id="5.2.1.8" evidence="2"/>
<keyword evidence="4" id="KW-0413">Isomerase</keyword>
<comment type="catalytic activity">
    <reaction evidence="1">
        <text>[protein]-peptidylproline (omega=180) = [protein]-peptidylproline (omega=0)</text>
        <dbReference type="Rhea" id="RHEA:16237"/>
        <dbReference type="Rhea" id="RHEA-COMP:10747"/>
        <dbReference type="Rhea" id="RHEA-COMP:10748"/>
        <dbReference type="ChEBI" id="CHEBI:83833"/>
        <dbReference type="ChEBI" id="CHEBI:83834"/>
        <dbReference type="EC" id="5.2.1.8"/>
    </reaction>
</comment>
<dbReference type="PROSITE" id="PS50072">
    <property type="entry name" value="CSA_PPIASE_2"/>
    <property type="match status" value="1"/>
</dbReference>
<dbReference type="PANTHER" id="PTHR11071">
    <property type="entry name" value="PEPTIDYL-PROLYL CIS-TRANS ISOMERASE"/>
    <property type="match status" value="1"/>
</dbReference>
<organism evidence="7 8">
    <name type="scientific">Cylindrotheca closterium</name>
    <dbReference type="NCBI Taxonomy" id="2856"/>
    <lineage>
        <taxon>Eukaryota</taxon>
        <taxon>Sar</taxon>
        <taxon>Stramenopiles</taxon>
        <taxon>Ochrophyta</taxon>
        <taxon>Bacillariophyta</taxon>
        <taxon>Bacillariophyceae</taxon>
        <taxon>Bacillariophycidae</taxon>
        <taxon>Bacillariales</taxon>
        <taxon>Bacillariaceae</taxon>
        <taxon>Cylindrotheca</taxon>
    </lineage>
</organism>
<dbReference type="InterPro" id="IPR020892">
    <property type="entry name" value="Cyclophilin-type_PPIase_CS"/>
</dbReference>
<dbReference type="FunFam" id="2.40.100.10:FF:000025">
    <property type="entry name" value="Peptidyl-prolyl cis-trans isomerase CYP19-2"/>
    <property type="match status" value="1"/>
</dbReference>
<evidence type="ECO:0000313" key="7">
    <source>
        <dbReference type="EMBL" id="CAJ1959851.1"/>
    </source>
</evidence>
<feature type="compositionally biased region" description="Basic and acidic residues" evidence="5">
    <location>
        <begin position="214"/>
        <end position="223"/>
    </location>
</feature>
<evidence type="ECO:0000313" key="8">
    <source>
        <dbReference type="Proteomes" id="UP001295423"/>
    </source>
</evidence>
<sequence>MSQHNPKSNNDIPEFCYLQISIGGQVQPRPIVIHLQHETCPKTCRNFLALCSSYASEEEEEEEIKKVKTTRKKPMPTYRGSYFHRIVPNFMCQAGDFERFDGTGGYSPIYPGGRFDDEPFLKKHDAEGVVSMANAGKNTNKSQFFITLKATPHLDGKHVAFGRVVSGMESVHAMTKVEREGDRPVPLQRIEICDCGIGKGGDDDNNNNNNSNKQQDEDGKQDNAKGSSTPRDSDRKRNKKKHKKRSKSKRRNHDDDPDDDDDGNRHRDRKKRRRKHHRSRKDEDSDDSYSDASSSSGRDGDHSRHDGRKHRSRSSDGRRRRKHSKQHGRKKSKRSSSRRRSSDSSSASSTTSRGD</sequence>
<feature type="compositionally biased region" description="Basic residues" evidence="5">
    <location>
        <begin position="236"/>
        <end position="251"/>
    </location>
</feature>
<dbReference type="Pfam" id="PF00160">
    <property type="entry name" value="Pro_isomerase"/>
    <property type="match status" value="1"/>
</dbReference>
<dbReference type="InterPro" id="IPR002130">
    <property type="entry name" value="Cyclophilin-type_PPIase_dom"/>
</dbReference>
<evidence type="ECO:0000256" key="4">
    <source>
        <dbReference type="ARBA" id="ARBA00023235"/>
    </source>
</evidence>